<dbReference type="EC" id="6.3.5.-" evidence="7"/>
<dbReference type="GO" id="GO:0005524">
    <property type="term" value="F:ATP binding"/>
    <property type="evidence" value="ECO:0007669"/>
    <property type="project" value="UniProtKB-KW"/>
</dbReference>
<dbReference type="Proteomes" id="UP000288716">
    <property type="component" value="Unassembled WGS sequence"/>
</dbReference>
<name>A0A443SI17_9ACAR</name>
<dbReference type="GO" id="GO:0050567">
    <property type="term" value="F:glutaminyl-tRNA synthase (glutamine-hydrolyzing) activity"/>
    <property type="evidence" value="ECO:0007669"/>
    <property type="project" value="UniProtKB-UniRule"/>
</dbReference>
<feature type="domain" description="Asn/Gln amidotransferase" evidence="8">
    <location>
        <begin position="386"/>
        <end position="535"/>
    </location>
</feature>
<evidence type="ECO:0000313" key="10">
    <source>
        <dbReference type="EMBL" id="RWS27125.1"/>
    </source>
</evidence>
<evidence type="ECO:0000259" key="9">
    <source>
        <dbReference type="Pfam" id="PF02934"/>
    </source>
</evidence>
<proteinExistence type="inferred from homology"/>
<sequence length="544" mass="61941">MFAKSLTFGVFKSLKNTWQTFKILRRHVNSNALMGKKVDLKDWRTVVGLEIHCQIDSNSKLFSRAATNYYSAPNTNVSFFDCALPGTLPVLNKRCVEAAIISGLALNCAIAKQCTFDRKHYFYADLPSGYQITQYRQPIAKDGYIDYIVSNGHNDLNSYTKRVPLKQIQLEMDSGKSMRDTEFNRSLVDLNRAGVGLMEFVFDPVINSPDEAASLVRELSLILKRVGTCSCKMEEGALRVDVNISVHKPGDQLGTRCEIKNLNSLRSVVHVIEYETIRQINVIESGGDVVNETRAFDRKSGQTVPMRDKEVMQDYRFMPEPNLPPIVIKESRNGECENNPNVFFLEDVQKLIPRLPNEERQRLKDDYDLSPHNVYKLVEDEASVELFEKLMSEKITRDANRVAQFLLFDLSKVLDDHKMKLNNCTLSTSSIGECFDLMSSNVITTATACDVLNILIQGDSRTPTDIVNSNRWHSASEIEKHDICSHTVKVKKYWADRYQKKGQHFALGKLVSYATNYAENRISSEDAERIFNEMLQPPKKEDNI</sequence>
<comment type="similarity">
    <text evidence="1 7">Belongs to the GatB/GatE family. GatB subfamily.</text>
</comment>
<comment type="subunit">
    <text evidence="7">Subunit of the heterotrimeric GatCAB amidotransferase (AdT) complex, composed of A, B and C subunits.</text>
</comment>
<dbReference type="Pfam" id="PF02934">
    <property type="entry name" value="GatB_N"/>
    <property type="match status" value="1"/>
</dbReference>
<keyword evidence="2 7" id="KW-0436">Ligase</keyword>
<comment type="function">
    <text evidence="7">Allows the formation of correctly charged Gln-tRNA(Gln) through the transamidation of misacylated Glu-tRNA(Gln) in the mitochondria. The reaction takes place in the presence of glutamine and ATP through an activated gamma-phospho-Glu-tRNA(Gln).</text>
</comment>
<dbReference type="VEuPathDB" id="VectorBase:LDEU004915"/>
<dbReference type="GO" id="GO:0032543">
    <property type="term" value="P:mitochondrial translation"/>
    <property type="evidence" value="ECO:0007669"/>
    <property type="project" value="UniProtKB-UniRule"/>
</dbReference>
<comment type="caution">
    <text evidence="10">The sequence shown here is derived from an EMBL/GenBank/DDBJ whole genome shotgun (WGS) entry which is preliminary data.</text>
</comment>
<dbReference type="STRING" id="299467.A0A443SI17"/>
<keyword evidence="3 7" id="KW-0547">Nucleotide-binding</keyword>
<keyword evidence="10" id="KW-0808">Transferase</keyword>
<dbReference type="GO" id="GO:0016740">
    <property type="term" value="F:transferase activity"/>
    <property type="evidence" value="ECO:0007669"/>
    <property type="project" value="UniProtKB-KW"/>
</dbReference>
<feature type="domain" description="Aspartyl/Glutamyl-tRNA(Gln) amidotransferase subunit B/E catalytic" evidence="9">
    <location>
        <begin position="45"/>
        <end position="331"/>
    </location>
</feature>
<evidence type="ECO:0000256" key="6">
    <source>
        <dbReference type="ARBA" id="ARBA00047913"/>
    </source>
</evidence>
<dbReference type="AlphaFoldDB" id="A0A443SI17"/>
<protein>
    <recommendedName>
        <fullName evidence="7">Glutamyl-tRNA(Gln) amidotransferase subunit B, mitochondrial</fullName>
        <shortName evidence="7">Glu-AdT subunit B</shortName>
        <ecNumber evidence="7">6.3.5.-</ecNumber>
    </recommendedName>
</protein>
<accession>A0A443SI17</accession>
<dbReference type="InterPro" id="IPR004413">
    <property type="entry name" value="GatB"/>
</dbReference>
<dbReference type="EMBL" id="NCKV01002242">
    <property type="protein sequence ID" value="RWS27125.1"/>
    <property type="molecule type" value="Genomic_DNA"/>
</dbReference>
<dbReference type="OrthoDB" id="1722066at2759"/>
<dbReference type="Pfam" id="PF02637">
    <property type="entry name" value="GatB_Yqey"/>
    <property type="match status" value="1"/>
</dbReference>
<dbReference type="InterPro" id="IPR014746">
    <property type="entry name" value="Gln_synth/guanido_kin_cat_dom"/>
</dbReference>
<organism evidence="10 11">
    <name type="scientific">Leptotrombidium deliense</name>
    <dbReference type="NCBI Taxonomy" id="299467"/>
    <lineage>
        <taxon>Eukaryota</taxon>
        <taxon>Metazoa</taxon>
        <taxon>Ecdysozoa</taxon>
        <taxon>Arthropoda</taxon>
        <taxon>Chelicerata</taxon>
        <taxon>Arachnida</taxon>
        <taxon>Acari</taxon>
        <taxon>Acariformes</taxon>
        <taxon>Trombidiformes</taxon>
        <taxon>Prostigmata</taxon>
        <taxon>Anystina</taxon>
        <taxon>Parasitengona</taxon>
        <taxon>Trombiculoidea</taxon>
        <taxon>Trombiculidae</taxon>
        <taxon>Leptotrombidium</taxon>
    </lineage>
</organism>
<dbReference type="GO" id="GO:0030956">
    <property type="term" value="C:glutamyl-tRNA(Gln) amidotransferase complex"/>
    <property type="evidence" value="ECO:0007669"/>
    <property type="project" value="UniProtKB-UniRule"/>
</dbReference>
<reference evidence="10 11" key="1">
    <citation type="journal article" date="2018" name="Gigascience">
        <title>Genomes of trombidid mites reveal novel predicted allergens and laterally-transferred genes associated with secondary metabolism.</title>
        <authorList>
            <person name="Dong X."/>
            <person name="Chaisiri K."/>
            <person name="Xia D."/>
            <person name="Armstrong S.D."/>
            <person name="Fang Y."/>
            <person name="Donnelly M.J."/>
            <person name="Kadowaki T."/>
            <person name="McGarry J.W."/>
            <person name="Darby A.C."/>
            <person name="Makepeace B.L."/>
        </authorList>
    </citation>
    <scope>NUCLEOTIDE SEQUENCE [LARGE SCALE GENOMIC DNA]</scope>
    <source>
        <strain evidence="10">UoL-UT</strain>
    </source>
</reference>
<evidence type="ECO:0000259" key="8">
    <source>
        <dbReference type="Pfam" id="PF02637"/>
    </source>
</evidence>
<dbReference type="SUPFAM" id="SSF55931">
    <property type="entry name" value="Glutamine synthetase/guanido kinase"/>
    <property type="match status" value="1"/>
</dbReference>
<dbReference type="GO" id="GO:0005739">
    <property type="term" value="C:mitochondrion"/>
    <property type="evidence" value="ECO:0007669"/>
    <property type="project" value="UniProtKB-SubCell"/>
</dbReference>
<dbReference type="HAMAP" id="MF_00121">
    <property type="entry name" value="GatB"/>
    <property type="match status" value="1"/>
</dbReference>
<evidence type="ECO:0000256" key="1">
    <source>
        <dbReference type="ARBA" id="ARBA00005306"/>
    </source>
</evidence>
<gene>
    <name evidence="10" type="ORF">B4U80_04343</name>
</gene>
<keyword evidence="5 7" id="KW-0648">Protein biosynthesis</keyword>
<evidence type="ECO:0000256" key="4">
    <source>
        <dbReference type="ARBA" id="ARBA00022840"/>
    </source>
</evidence>
<dbReference type="PANTHER" id="PTHR11659:SF0">
    <property type="entry name" value="GLUTAMYL-TRNA(GLN) AMIDOTRANSFERASE SUBUNIT B, MITOCHONDRIAL"/>
    <property type="match status" value="1"/>
</dbReference>
<evidence type="ECO:0000256" key="5">
    <source>
        <dbReference type="ARBA" id="ARBA00022917"/>
    </source>
</evidence>
<comment type="subcellular location">
    <subcellularLocation>
        <location evidence="7">Mitochondrion</location>
    </subcellularLocation>
</comment>
<dbReference type="NCBIfam" id="TIGR00133">
    <property type="entry name" value="gatB"/>
    <property type="match status" value="1"/>
</dbReference>
<keyword evidence="11" id="KW-1185">Reference proteome</keyword>
<evidence type="ECO:0000256" key="7">
    <source>
        <dbReference type="HAMAP-Rule" id="MF_03147"/>
    </source>
</evidence>
<dbReference type="SUPFAM" id="SSF89095">
    <property type="entry name" value="GatB/YqeY motif"/>
    <property type="match status" value="1"/>
</dbReference>
<evidence type="ECO:0000256" key="2">
    <source>
        <dbReference type="ARBA" id="ARBA00022598"/>
    </source>
</evidence>
<evidence type="ECO:0000313" key="11">
    <source>
        <dbReference type="Proteomes" id="UP000288716"/>
    </source>
</evidence>
<dbReference type="InterPro" id="IPR006075">
    <property type="entry name" value="Asn/Gln-tRNA_Trfase_suB/E_cat"/>
</dbReference>
<dbReference type="GO" id="GO:0070681">
    <property type="term" value="P:glutaminyl-tRNAGln biosynthesis via transamidation"/>
    <property type="evidence" value="ECO:0007669"/>
    <property type="project" value="UniProtKB-UniRule"/>
</dbReference>
<keyword evidence="4 7" id="KW-0067">ATP-binding</keyword>
<evidence type="ECO:0000256" key="3">
    <source>
        <dbReference type="ARBA" id="ARBA00022741"/>
    </source>
</evidence>
<keyword evidence="7" id="KW-0496">Mitochondrion</keyword>
<dbReference type="InterPro" id="IPR018027">
    <property type="entry name" value="Asn/Gln_amidotransferase"/>
</dbReference>
<dbReference type="NCBIfam" id="NF004012">
    <property type="entry name" value="PRK05477.1-2"/>
    <property type="match status" value="1"/>
</dbReference>
<dbReference type="PANTHER" id="PTHR11659">
    <property type="entry name" value="GLUTAMYL-TRNA GLN AMIDOTRANSFERASE SUBUNIT B MITOCHONDRIAL AND PROKARYOTIC PET112-RELATED"/>
    <property type="match status" value="1"/>
</dbReference>
<comment type="catalytic activity">
    <reaction evidence="6 7">
        <text>L-glutamyl-tRNA(Gln) + L-glutamine + ATP + H2O = L-glutaminyl-tRNA(Gln) + L-glutamate + ADP + phosphate + H(+)</text>
        <dbReference type="Rhea" id="RHEA:17521"/>
        <dbReference type="Rhea" id="RHEA-COMP:9681"/>
        <dbReference type="Rhea" id="RHEA-COMP:9684"/>
        <dbReference type="ChEBI" id="CHEBI:15377"/>
        <dbReference type="ChEBI" id="CHEBI:15378"/>
        <dbReference type="ChEBI" id="CHEBI:29985"/>
        <dbReference type="ChEBI" id="CHEBI:30616"/>
        <dbReference type="ChEBI" id="CHEBI:43474"/>
        <dbReference type="ChEBI" id="CHEBI:58359"/>
        <dbReference type="ChEBI" id="CHEBI:78520"/>
        <dbReference type="ChEBI" id="CHEBI:78521"/>
        <dbReference type="ChEBI" id="CHEBI:456216"/>
    </reaction>
</comment>
<dbReference type="InterPro" id="IPR017959">
    <property type="entry name" value="Asn/Gln-tRNA_amidoTrfase_suB/E"/>
</dbReference>
<dbReference type="InterPro" id="IPR003789">
    <property type="entry name" value="Asn/Gln_tRNA_amidoTrase-B-like"/>
</dbReference>